<dbReference type="PANTHER" id="PTHR43367">
    <property type="match status" value="1"/>
</dbReference>
<evidence type="ECO:0000256" key="5">
    <source>
        <dbReference type="PROSITE-ProRule" id="PRU00169"/>
    </source>
</evidence>
<dbReference type="SUPFAM" id="SSF46689">
    <property type="entry name" value="Homeodomain-like"/>
    <property type="match status" value="1"/>
</dbReference>
<evidence type="ECO:0000256" key="2">
    <source>
        <dbReference type="ARBA" id="ARBA00023015"/>
    </source>
</evidence>
<dbReference type="GO" id="GO:0000160">
    <property type="term" value="P:phosphorelay signal transduction system"/>
    <property type="evidence" value="ECO:0007669"/>
    <property type="project" value="InterPro"/>
</dbReference>
<dbReference type="InterPro" id="IPR011006">
    <property type="entry name" value="CheY-like_superfamily"/>
</dbReference>
<evidence type="ECO:0000256" key="1">
    <source>
        <dbReference type="ARBA" id="ARBA00004123"/>
    </source>
</evidence>
<gene>
    <name evidence="7" type="ORF">DARMORV10_C06P41560.1</name>
</gene>
<dbReference type="Gene3D" id="3.40.50.2300">
    <property type="match status" value="1"/>
</dbReference>
<dbReference type="Proteomes" id="UP001295469">
    <property type="component" value="Chromosome C06"/>
</dbReference>
<dbReference type="EMBL" id="HG994370">
    <property type="protein sequence ID" value="CAF2063180.1"/>
    <property type="molecule type" value="Genomic_DNA"/>
</dbReference>
<keyword evidence="2" id="KW-0805">Transcription regulation</keyword>
<dbReference type="InterPro" id="IPR006447">
    <property type="entry name" value="Myb_dom_plants"/>
</dbReference>
<evidence type="ECO:0000256" key="4">
    <source>
        <dbReference type="ARBA" id="ARBA00023242"/>
    </source>
</evidence>
<accession>A0A816QTF3</accession>
<dbReference type="SMART" id="SM00448">
    <property type="entry name" value="REC"/>
    <property type="match status" value="1"/>
</dbReference>
<comment type="subcellular location">
    <subcellularLocation>
        <location evidence="1">Nucleus</location>
    </subcellularLocation>
</comment>
<dbReference type="PROSITE" id="PS50110">
    <property type="entry name" value="RESPONSE_REGULATORY"/>
    <property type="match status" value="1"/>
</dbReference>
<keyword evidence="3" id="KW-0804">Transcription</keyword>
<dbReference type="Pfam" id="PF00072">
    <property type="entry name" value="Response_reg"/>
    <property type="match status" value="1"/>
</dbReference>
<dbReference type="InterPro" id="IPR001789">
    <property type="entry name" value="Sig_transdc_resp-reg_receiver"/>
</dbReference>
<protein>
    <submittedName>
        <fullName evidence="7">(rape) hypothetical protein</fullName>
    </submittedName>
</protein>
<dbReference type="GO" id="GO:0005634">
    <property type="term" value="C:nucleus"/>
    <property type="evidence" value="ECO:0007669"/>
    <property type="project" value="UniProtKB-SubCell"/>
</dbReference>
<dbReference type="Gene3D" id="1.10.10.60">
    <property type="entry name" value="Homeodomain-like"/>
    <property type="match status" value="1"/>
</dbReference>
<sequence>MAENFAFVLFGTKISNHNGDTPILLIDHDTASIASLTPMLKQHSYKVISVNVASEAVSMLEKQKDIVLVIANNEMPHIDSHSFYTSLLTKDIPLILISSEGKRNKSSNSLEERACYFLTRPIHEKDINNMLQHVLPNKSQKLEKLSIPNNAEDVSEVRINQMKAFRENLRRQRTEVNNIESKVRRRSNLWTCENHLKFLSAISYLGDEDSHPKSILSIMNVPSLTHREVARHLESYKAKVDRMNETLSRKEWIPTNKTFEYPSDYKYPFTLSNIAKQKNSGNSMWYSLKGRTLFHHSSFKVNTFLFICFR</sequence>
<reference evidence="7" key="1">
    <citation type="submission" date="2021-01" db="EMBL/GenBank/DDBJ databases">
        <authorList>
            <consortium name="Genoscope - CEA"/>
            <person name="William W."/>
        </authorList>
    </citation>
    <scope>NUCLEOTIDE SEQUENCE</scope>
</reference>
<evidence type="ECO:0000259" key="6">
    <source>
        <dbReference type="PROSITE" id="PS50110"/>
    </source>
</evidence>
<keyword evidence="4" id="KW-0539">Nucleus</keyword>
<dbReference type="GO" id="GO:0003677">
    <property type="term" value="F:DNA binding"/>
    <property type="evidence" value="ECO:0007669"/>
    <property type="project" value="InterPro"/>
</dbReference>
<name>A0A816QTF3_BRANA</name>
<evidence type="ECO:0000256" key="3">
    <source>
        <dbReference type="ARBA" id="ARBA00023163"/>
    </source>
</evidence>
<evidence type="ECO:0000313" key="7">
    <source>
        <dbReference type="EMBL" id="CAF2063180.1"/>
    </source>
</evidence>
<comment type="caution">
    <text evidence="5">Lacks conserved residue(s) required for the propagation of feature annotation.</text>
</comment>
<organism evidence="7">
    <name type="scientific">Brassica napus</name>
    <name type="common">Rape</name>
    <dbReference type="NCBI Taxonomy" id="3708"/>
    <lineage>
        <taxon>Eukaryota</taxon>
        <taxon>Viridiplantae</taxon>
        <taxon>Streptophyta</taxon>
        <taxon>Embryophyta</taxon>
        <taxon>Tracheophyta</taxon>
        <taxon>Spermatophyta</taxon>
        <taxon>Magnoliopsida</taxon>
        <taxon>eudicotyledons</taxon>
        <taxon>Gunneridae</taxon>
        <taxon>Pentapetalae</taxon>
        <taxon>rosids</taxon>
        <taxon>malvids</taxon>
        <taxon>Brassicales</taxon>
        <taxon>Brassicaceae</taxon>
        <taxon>Brassiceae</taxon>
        <taxon>Brassica</taxon>
    </lineage>
</organism>
<feature type="domain" description="Response regulatory" evidence="6">
    <location>
        <begin position="22"/>
        <end position="135"/>
    </location>
</feature>
<dbReference type="NCBIfam" id="TIGR01557">
    <property type="entry name" value="myb_SHAQKYF"/>
    <property type="match status" value="1"/>
</dbReference>
<dbReference type="SUPFAM" id="SSF52172">
    <property type="entry name" value="CheY-like"/>
    <property type="match status" value="1"/>
</dbReference>
<dbReference type="AlphaFoldDB" id="A0A816QTF3"/>
<proteinExistence type="predicted"/>
<dbReference type="InterPro" id="IPR009057">
    <property type="entry name" value="Homeodomain-like_sf"/>
</dbReference>
<dbReference type="PANTHER" id="PTHR43367:SF1">
    <property type="entry name" value="TWO-COMPONENT RESPONSE REGULATOR-LIKE APRR6-RELATED"/>
    <property type="match status" value="1"/>
</dbReference>